<sequence length="100" mass="12183">MPYLYQRVQHPSRKHVLLPLNRNYKPLGALDREFRDYDQLAESHGVVFSRAPATFDQVWWNTDGLGRFWLYDDSVKSRLDYFERFERLMLKINTMFQKDH</sequence>
<name>A0A147HYS9_9SPHN</name>
<evidence type="ECO:0000313" key="1">
    <source>
        <dbReference type="EMBL" id="KTT70151.1"/>
    </source>
</evidence>
<dbReference type="EMBL" id="LDTD01000056">
    <property type="protein sequence ID" value="KTT70151.1"/>
    <property type="molecule type" value="Genomic_DNA"/>
</dbReference>
<evidence type="ECO:0000313" key="2">
    <source>
        <dbReference type="Proteomes" id="UP000072867"/>
    </source>
</evidence>
<dbReference type="PATRIC" id="fig|33051.3.peg.2807"/>
<gene>
    <name evidence="1" type="ORF">NS319_08365</name>
</gene>
<accession>A0A147HYS9</accession>
<comment type="caution">
    <text evidence="1">The sequence shown here is derived from an EMBL/GenBank/DDBJ whole genome shotgun (WGS) entry which is preliminary data.</text>
</comment>
<proteinExistence type="predicted"/>
<dbReference type="Proteomes" id="UP000072867">
    <property type="component" value="Unassembled WGS sequence"/>
</dbReference>
<reference evidence="1 2" key="1">
    <citation type="journal article" date="2016" name="Front. Microbiol.">
        <title>Genomic Resource of Rice Seed Associated Bacteria.</title>
        <authorList>
            <person name="Midha S."/>
            <person name="Bansal K."/>
            <person name="Sharma S."/>
            <person name="Kumar N."/>
            <person name="Patil P.P."/>
            <person name="Chaudhry V."/>
            <person name="Patil P.B."/>
        </authorList>
    </citation>
    <scope>NUCLEOTIDE SEQUENCE [LARGE SCALE GENOMIC DNA]</scope>
    <source>
        <strain evidence="1 2">NS319</strain>
    </source>
</reference>
<organism evidence="1 2">
    <name type="scientific">Sphingomonas sanguinis</name>
    <dbReference type="NCBI Taxonomy" id="33051"/>
    <lineage>
        <taxon>Bacteria</taxon>
        <taxon>Pseudomonadati</taxon>
        <taxon>Pseudomonadota</taxon>
        <taxon>Alphaproteobacteria</taxon>
        <taxon>Sphingomonadales</taxon>
        <taxon>Sphingomonadaceae</taxon>
        <taxon>Sphingomonas</taxon>
    </lineage>
</organism>
<dbReference type="AlphaFoldDB" id="A0A147HYS9"/>
<protein>
    <submittedName>
        <fullName evidence="1">Uncharacterized protein</fullName>
    </submittedName>
</protein>